<sequence>IDPWQQIRGIQDAITYAQSRADVDAGRIGLWGSSYGAGNAYVAAAIDRRIKAVCGQVPMISGRRNIELFLGAEQWAATQELLAADRLARAQGVEPARMPIVPEEPGQPAMSGSPDSIEFFQRFAETSWVNDVTVRTLEYFYGYEPADYLKRIAPTPLLMIVAPGDTVAPGEWATEAYEAALHPKKLVLVPGGHYAAYIDDEVFELSVTAARDHFVEHLMAKADISA</sequence>
<feature type="domain" description="Xaa-Pro dipeptidyl-peptidase-like" evidence="1">
    <location>
        <begin position="4"/>
        <end position="194"/>
    </location>
</feature>
<dbReference type="Proteomes" id="UP001611415">
    <property type="component" value="Unassembled WGS sequence"/>
</dbReference>
<keyword evidence="2" id="KW-0378">Hydrolase</keyword>
<comment type="caution">
    <text evidence="2">The sequence shown here is derived from an EMBL/GenBank/DDBJ whole genome shotgun (WGS) entry which is preliminary data.</text>
</comment>
<organism evidence="2 3">
    <name type="scientific">Nocardia xishanensis</name>
    <dbReference type="NCBI Taxonomy" id="238964"/>
    <lineage>
        <taxon>Bacteria</taxon>
        <taxon>Bacillati</taxon>
        <taxon>Actinomycetota</taxon>
        <taxon>Actinomycetes</taxon>
        <taxon>Mycobacteriales</taxon>
        <taxon>Nocardiaceae</taxon>
        <taxon>Nocardia</taxon>
    </lineage>
</organism>
<dbReference type="PANTHER" id="PTHR47751:SF2">
    <property type="entry name" value="DLTD N-TERMINAL DOMAIN PROTEIN (AFU_ORTHOLOGUE AFUA_8G00380)-RELATED"/>
    <property type="match status" value="1"/>
</dbReference>
<feature type="non-terminal residue" evidence="2">
    <location>
        <position position="1"/>
    </location>
</feature>
<dbReference type="Pfam" id="PF02129">
    <property type="entry name" value="Peptidase_S15"/>
    <property type="match status" value="1"/>
</dbReference>
<dbReference type="Gene3D" id="3.40.50.1820">
    <property type="entry name" value="alpha/beta hydrolase"/>
    <property type="match status" value="1"/>
</dbReference>
<dbReference type="InterPro" id="IPR000383">
    <property type="entry name" value="Xaa-Pro-like_dom"/>
</dbReference>
<name>A0ABW7XBS6_9NOCA</name>
<reference evidence="2 3" key="1">
    <citation type="submission" date="2024-10" db="EMBL/GenBank/DDBJ databases">
        <title>The Natural Products Discovery Center: Release of the First 8490 Sequenced Strains for Exploring Actinobacteria Biosynthetic Diversity.</title>
        <authorList>
            <person name="Kalkreuter E."/>
            <person name="Kautsar S.A."/>
            <person name="Yang D."/>
            <person name="Bader C.D."/>
            <person name="Teijaro C.N."/>
            <person name="Fluegel L."/>
            <person name="Davis C.M."/>
            <person name="Simpson J.R."/>
            <person name="Lauterbach L."/>
            <person name="Steele A.D."/>
            <person name="Gui C."/>
            <person name="Meng S."/>
            <person name="Li G."/>
            <person name="Viehrig K."/>
            <person name="Ye F."/>
            <person name="Su P."/>
            <person name="Kiefer A.F."/>
            <person name="Nichols A."/>
            <person name="Cepeda A.J."/>
            <person name="Yan W."/>
            <person name="Fan B."/>
            <person name="Jiang Y."/>
            <person name="Adhikari A."/>
            <person name="Zheng C.-J."/>
            <person name="Schuster L."/>
            <person name="Cowan T.M."/>
            <person name="Smanski M.J."/>
            <person name="Chevrette M.G."/>
            <person name="De Carvalho L.P.S."/>
            <person name="Shen B."/>
        </authorList>
    </citation>
    <scope>NUCLEOTIDE SEQUENCE [LARGE SCALE GENOMIC DNA]</scope>
    <source>
        <strain evidence="2 3">NPDC019275</strain>
    </source>
</reference>
<dbReference type="EMBL" id="JBIRYO010000043">
    <property type="protein sequence ID" value="MFI2478586.1"/>
    <property type="molecule type" value="Genomic_DNA"/>
</dbReference>
<dbReference type="InterPro" id="IPR051411">
    <property type="entry name" value="Polyketide_trans_af380"/>
</dbReference>
<evidence type="ECO:0000259" key="1">
    <source>
        <dbReference type="Pfam" id="PF02129"/>
    </source>
</evidence>
<dbReference type="Gene3D" id="1.10.10.800">
    <property type="match status" value="1"/>
</dbReference>
<evidence type="ECO:0000313" key="2">
    <source>
        <dbReference type="EMBL" id="MFI2478586.1"/>
    </source>
</evidence>
<dbReference type="RefSeq" id="WP_397096160.1">
    <property type="nucleotide sequence ID" value="NZ_JBIRYO010000043.1"/>
</dbReference>
<protein>
    <submittedName>
        <fullName evidence="2">Alpha/beta hydrolase</fullName>
    </submittedName>
</protein>
<dbReference type="PANTHER" id="PTHR47751">
    <property type="entry name" value="SUPERFAMILY HYDROLASE, PUTATIVE (AFU_ORTHOLOGUE AFUA_2G16580)-RELATED"/>
    <property type="match status" value="1"/>
</dbReference>
<gene>
    <name evidence="2" type="ORF">ACH49W_34975</name>
</gene>
<evidence type="ECO:0000313" key="3">
    <source>
        <dbReference type="Proteomes" id="UP001611415"/>
    </source>
</evidence>
<dbReference type="GO" id="GO:0016787">
    <property type="term" value="F:hydrolase activity"/>
    <property type="evidence" value="ECO:0007669"/>
    <property type="project" value="UniProtKB-KW"/>
</dbReference>
<proteinExistence type="predicted"/>
<accession>A0ABW7XBS6</accession>
<dbReference type="SUPFAM" id="SSF53474">
    <property type="entry name" value="alpha/beta-Hydrolases"/>
    <property type="match status" value="1"/>
</dbReference>
<keyword evidence="3" id="KW-1185">Reference proteome</keyword>
<dbReference type="InterPro" id="IPR029058">
    <property type="entry name" value="AB_hydrolase_fold"/>
</dbReference>